<sequence>MKKYYIAYGSNMDERQMAVRCRDAVLTGTGFIQGYELLFKGSLTGCYATIESKEQSRVPVTVWTISKADEKRLDRYEGFPTFYYKKDIEVQMKDGTITGLVYIMHEDRHCGMPFPWYYEQMDRDYQKFGFDRTILKNALAISKERMAGMRVKLIYMEDPQAPAPGTEGTVQYIDDLGTIHVAWDTGCSLGLVPGVDEWKILK</sequence>
<dbReference type="PANTHER" id="PTHR12935:SF0">
    <property type="entry name" value="GAMMA-GLUTAMYLCYCLOTRANSFERASE"/>
    <property type="match status" value="1"/>
</dbReference>
<dbReference type="InterPro" id="IPR009288">
    <property type="entry name" value="AIG2-like_dom"/>
</dbReference>
<dbReference type="CDD" id="cd06661">
    <property type="entry name" value="GGCT_like"/>
    <property type="match status" value="1"/>
</dbReference>
<evidence type="ECO:0000313" key="6">
    <source>
        <dbReference type="Proteomes" id="UP000441455"/>
    </source>
</evidence>
<proteinExistence type="predicted"/>
<dbReference type="Pfam" id="PF14192">
    <property type="entry name" value="DUF4314"/>
    <property type="match status" value="1"/>
</dbReference>
<evidence type="ECO:0000259" key="3">
    <source>
        <dbReference type="Pfam" id="PF06094"/>
    </source>
</evidence>
<dbReference type="EMBL" id="VULN01000008">
    <property type="protein sequence ID" value="MSS82245.1"/>
    <property type="molecule type" value="Genomic_DNA"/>
</dbReference>
<dbReference type="RefSeq" id="WP_154488145.1">
    <property type="nucleotide sequence ID" value="NZ_VULN01000008.1"/>
</dbReference>
<name>A0A6N7VYV8_ACIFE</name>
<dbReference type="InterPro" id="IPR036568">
    <property type="entry name" value="GGCT-like_sf"/>
</dbReference>
<feature type="active site" description="Proton acceptor" evidence="2">
    <location>
        <position position="77"/>
    </location>
</feature>
<evidence type="ECO:0000259" key="4">
    <source>
        <dbReference type="Pfam" id="PF14192"/>
    </source>
</evidence>
<dbReference type="Gene3D" id="3.10.490.10">
    <property type="entry name" value="Gamma-glutamyl cyclotransferase-like"/>
    <property type="match status" value="1"/>
</dbReference>
<protein>
    <submittedName>
        <fullName evidence="5">DUF4314 domain-containing protein</fullName>
    </submittedName>
</protein>
<dbReference type="InterPro" id="IPR025463">
    <property type="entry name" value="DUF4314"/>
</dbReference>
<feature type="domain" description="DUF4314" evidence="4">
    <location>
        <begin position="144"/>
        <end position="200"/>
    </location>
</feature>
<reference evidence="5 6" key="1">
    <citation type="submission" date="2019-08" db="EMBL/GenBank/DDBJ databases">
        <title>In-depth cultivation of the pig gut microbiome towards novel bacterial diversity and tailored functional studies.</title>
        <authorList>
            <person name="Wylensek D."/>
            <person name="Hitch T.C.A."/>
            <person name="Clavel T."/>
        </authorList>
    </citation>
    <scope>NUCLEOTIDE SEQUENCE [LARGE SCALE GENOMIC DNA]</scope>
    <source>
        <strain evidence="5 6">WCA-389-WT-5B</strain>
    </source>
</reference>
<dbReference type="Pfam" id="PF06094">
    <property type="entry name" value="GGACT"/>
    <property type="match status" value="1"/>
</dbReference>
<dbReference type="OrthoDB" id="158990at2"/>
<dbReference type="InterPro" id="IPR013024">
    <property type="entry name" value="GGCT-like"/>
</dbReference>
<organism evidence="5 6">
    <name type="scientific">Acidaminococcus fermentans</name>
    <dbReference type="NCBI Taxonomy" id="905"/>
    <lineage>
        <taxon>Bacteria</taxon>
        <taxon>Bacillati</taxon>
        <taxon>Bacillota</taxon>
        <taxon>Negativicutes</taxon>
        <taxon>Acidaminococcales</taxon>
        <taxon>Acidaminococcaceae</taxon>
        <taxon>Acidaminococcus</taxon>
    </lineage>
</organism>
<dbReference type="PANTHER" id="PTHR12935">
    <property type="entry name" value="GAMMA-GLUTAMYLCYCLOTRANSFERASE"/>
    <property type="match status" value="1"/>
</dbReference>
<comment type="caution">
    <text evidence="5">The sequence shown here is derived from an EMBL/GenBank/DDBJ whole genome shotgun (WGS) entry which is preliminary data.</text>
</comment>
<evidence type="ECO:0000313" key="5">
    <source>
        <dbReference type="EMBL" id="MSS82245.1"/>
    </source>
</evidence>
<dbReference type="SUPFAM" id="SSF110857">
    <property type="entry name" value="Gamma-glutamyl cyclotransferase-like"/>
    <property type="match status" value="1"/>
</dbReference>
<keyword evidence="1" id="KW-0456">Lyase</keyword>
<accession>A0A6N7VYV8</accession>
<dbReference type="Proteomes" id="UP000441455">
    <property type="component" value="Unassembled WGS sequence"/>
</dbReference>
<feature type="domain" description="Gamma-glutamylcyclotransferase AIG2-like" evidence="3">
    <location>
        <begin position="6"/>
        <end position="108"/>
    </location>
</feature>
<evidence type="ECO:0000256" key="1">
    <source>
        <dbReference type="ARBA" id="ARBA00023239"/>
    </source>
</evidence>
<dbReference type="AlphaFoldDB" id="A0A6N7VYV8"/>
<dbReference type="InterPro" id="IPR017939">
    <property type="entry name" value="G-Glutamylcylcotransferase"/>
</dbReference>
<dbReference type="GO" id="GO:0003839">
    <property type="term" value="F:gamma-glutamylcyclotransferase activity"/>
    <property type="evidence" value="ECO:0007669"/>
    <property type="project" value="InterPro"/>
</dbReference>
<gene>
    <name evidence="5" type="ORF">FX155_06505</name>
</gene>
<evidence type="ECO:0000256" key="2">
    <source>
        <dbReference type="PIRSR" id="PIRSR617939-1"/>
    </source>
</evidence>